<evidence type="ECO:0000313" key="3">
    <source>
        <dbReference type="Proteomes" id="UP000622475"/>
    </source>
</evidence>
<evidence type="ECO:0000313" key="2">
    <source>
        <dbReference type="EMBL" id="MBE9661848.1"/>
    </source>
</evidence>
<feature type="transmembrane region" description="Helical" evidence="1">
    <location>
        <begin position="121"/>
        <end position="138"/>
    </location>
</feature>
<dbReference type="AlphaFoldDB" id="A0A929PVJ5"/>
<evidence type="ECO:0008006" key="4">
    <source>
        <dbReference type="Google" id="ProtNLM"/>
    </source>
</evidence>
<keyword evidence="3" id="KW-1185">Reference proteome</keyword>
<keyword evidence="1" id="KW-1133">Transmembrane helix</keyword>
<evidence type="ECO:0000256" key="1">
    <source>
        <dbReference type="SAM" id="Phobius"/>
    </source>
</evidence>
<proteinExistence type="predicted"/>
<keyword evidence="1" id="KW-0472">Membrane</keyword>
<sequence length="205" mass="23353">MMFFKDELKEAKFILMAVAVLAFVFSVIILIASFKPGRQVSIKTPTAKYGVVVVGGIKYHTSERWQSAVLQTKASTCMEYFLLSIGSGVSIATILIFAIGALLVTVLLYRIDLHDPFKHDHSKLLHSIFLVSVLFVAADKGSRWYTTRWVVDHFHGNTEYGYAYPIQDLFFSDWLRYLFYFAIFTAVLALYKNAIKNKQEIDLTV</sequence>
<feature type="transmembrane region" description="Helical" evidence="1">
    <location>
        <begin position="12"/>
        <end position="34"/>
    </location>
</feature>
<reference evidence="2" key="1">
    <citation type="submission" date="2020-10" db="EMBL/GenBank/DDBJ databases">
        <title>Mucilaginibacter mali sp. nov., isolated from rhizosphere soil of apple orchard.</title>
        <authorList>
            <person name="Lee J.-S."/>
            <person name="Kim H.S."/>
            <person name="Kim J.-S."/>
        </authorList>
    </citation>
    <scope>NUCLEOTIDE SEQUENCE</scope>
    <source>
        <strain evidence="2">KCTC 22746</strain>
    </source>
</reference>
<dbReference type="EMBL" id="JADFFL010000003">
    <property type="protein sequence ID" value="MBE9661848.1"/>
    <property type="molecule type" value="Genomic_DNA"/>
</dbReference>
<protein>
    <recommendedName>
        <fullName evidence="4">DUF2975 domain-containing protein</fullName>
    </recommendedName>
</protein>
<feature type="transmembrane region" description="Helical" evidence="1">
    <location>
        <begin position="174"/>
        <end position="191"/>
    </location>
</feature>
<organism evidence="2 3">
    <name type="scientific">Mucilaginibacter myungsuensis</name>
    <dbReference type="NCBI Taxonomy" id="649104"/>
    <lineage>
        <taxon>Bacteria</taxon>
        <taxon>Pseudomonadati</taxon>
        <taxon>Bacteroidota</taxon>
        <taxon>Sphingobacteriia</taxon>
        <taxon>Sphingobacteriales</taxon>
        <taxon>Sphingobacteriaceae</taxon>
        <taxon>Mucilaginibacter</taxon>
    </lineage>
</organism>
<gene>
    <name evidence="2" type="ORF">IRJ16_08120</name>
</gene>
<accession>A0A929PVJ5</accession>
<feature type="transmembrane region" description="Helical" evidence="1">
    <location>
        <begin position="80"/>
        <end position="109"/>
    </location>
</feature>
<dbReference type="RefSeq" id="WP_194111058.1">
    <property type="nucleotide sequence ID" value="NZ_JADFFL010000003.1"/>
</dbReference>
<name>A0A929PVJ5_9SPHI</name>
<keyword evidence="1" id="KW-0812">Transmembrane</keyword>
<comment type="caution">
    <text evidence="2">The sequence shown here is derived from an EMBL/GenBank/DDBJ whole genome shotgun (WGS) entry which is preliminary data.</text>
</comment>
<dbReference type="Proteomes" id="UP000622475">
    <property type="component" value="Unassembled WGS sequence"/>
</dbReference>